<dbReference type="AlphaFoldDB" id="A0A2K8SVX8"/>
<reference evidence="1 2" key="1">
    <citation type="submission" date="2017-11" db="EMBL/GenBank/DDBJ databases">
        <title>Complete genome of a free-living desiccation-tolerant cyanobacterium and its photosynthetic adaptation to extreme terrestrial habitat.</title>
        <authorList>
            <person name="Shang J."/>
        </authorList>
    </citation>
    <scope>NUCLEOTIDE SEQUENCE [LARGE SCALE GENOMIC DNA]</scope>
    <source>
        <strain evidence="1 2">CCNUN1</strain>
    </source>
</reference>
<protein>
    <submittedName>
        <fullName evidence="1">Uncharacterized protein</fullName>
    </submittedName>
</protein>
<keyword evidence="2" id="KW-1185">Reference proteome</keyword>
<sequence length="47" mass="5659">MLARKPNTSYDYDRFIIAMSTMVTKLVKVRATPTHHQRYRRSFYGIH</sequence>
<dbReference type="KEGG" id="nfl:COO91_04894"/>
<proteinExistence type="predicted"/>
<name>A0A2K8SVX8_9NOSO</name>
<accession>A0A2K8SVX8</accession>
<dbReference type="Proteomes" id="UP000232003">
    <property type="component" value="Chromosome"/>
</dbReference>
<evidence type="ECO:0000313" key="1">
    <source>
        <dbReference type="EMBL" id="AUB38915.1"/>
    </source>
</evidence>
<organism evidence="1 2">
    <name type="scientific">Nostoc flagelliforme CCNUN1</name>
    <dbReference type="NCBI Taxonomy" id="2038116"/>
    <lineage>
        <taxon>Bacteria</taxon>
        <taxon>Bacillati</taxon>
        <taxon>Cyanobacteriota</taxon>
        <taxon>Cyanophyceae</taxon>
        <taxon>Nostocales</taxon>
        <taxon>Nostocaceae</taxon>
        <taxon>Nostoc</taxon>
    </lineage>
</organism>
<evidence type="ECO:0000313" key="2">
    <source>
        <dbReference type="Proteomes" id="UP000232003"/>
    </source>
</evidence>
<dbReference type="RefSeq" id="WP_157816563.1">
    <property type="nucleotide sequence ID" value="NZ_CAWNNC010000001.1"/>
</dbReference>
<gene>
    <name evidence="1" type="ORF">COO91_04894</name>
</gene>
<dbReference type="EMBL" id="CP024785">
    <property type="protein sequence ID" value="AUB38915.1"/>
    <property type="molecule type" value="Genomic_DNA"/>
</dbReference>